<gene>
    <name evidence="2" type="ORF">FMV2238Y02_04550</name>
</gene>
<keyword evidence="1" id="KW-1133">Transmembrane helix</keyword>
<keyword evidence="1" id="KW-0812">Transmembrane</keyword>
<evidence type="ECO:0008006" key="4">
    <source>
        <dbReference type="Google" id="ProtNLM"/>
    </source>
</evidence>
<keyword evidence="3" id="KW-1185">Reference proteome</keyword>
<organism evidence="2 3">
    <name type="scientific">Streptococcus canis</name>
    <dbReference type="NCBI Taxonomy" id="1329"/>
    <lineage>
        <taxon>Bacteria</taxon>
        <taxon>Bacillati</taxon>
        <taxon>Bacillota</taxon>
        <taxon>Bacilli</taxon>
        <taxon>Lactobacillales</taxon>
        <taxon>Streptococcaceae</taxon>
        <taxon>Streptococcus</taxon>
    </lineage>
</organism>
<evidence type="ECO:0000256" key="1">
    <source>
        <dbReference type="SAM" id="Phobius"/>
    </source>
</evidence>
<dbReference type="Proteomes" id="UP000280759">
    <property type="component" value="Unassembled WGS sequence"/>
</dbReference>
<sequence>MTQVAVGQPKRKSLLWDQCNALFVFILFLILLVVLFAIRYRNSSIEGTWKTTSIDQKLGDDFAKRLTGLHQSPLIDDSLLTSSEMILKVKDNKIHLSFRVQVEKDAFAKRLASYHQHELLRTLKENHLVIGDLSPEERQIIESSMPADHELELILDQAFEKLASNIGGDYNRETGSLSAVVIKGRVNRILHTIDIEELSTGHTYLSKGITKPNGHFDYTRFGKKLELLGDEKIIFKKVTKKSASST</sequence>
<protein>
    <recommendedName>
        <fullName evidence="4">Virulence factor relevant regulator</fullName>
    </recommendedName>
</protein>
<keyword evidence="1" id="KW-0472">Membrane</keyword>
<dbReference type="RefSeq" id="WP_125073846.1">
    <property type="nucleotide sequence ID" value="NZ_CP053792.1"/>
</dbReference>
<name>A0A3P5XNA9_STRCB</name>
<dbReference type="EMBL" id="UXEP01000005">
    <property type="protein sequence ID" value="VDC42011.1"/>
    <property type="molecule type" value="Genomic_DNA"/>
</dbReference>
<evidence type="ECO:0000313" key="3">
    <source>
        <dbReference type="Proteomes" id="UP000280759"/>
    </source>
</evidence>
<proteinExistence type="predicted"/>
<reference evidence="2 3" key="1">
    <citation type="submission" date="2018-10" db="EMBL/GenBank/DDBJ databases">
        <authorList>
            <consortium name="Molecular Microbiology and Infection Unit (UMMI)"/>
            <person name="Machado M."/>
        </authorList>
    </citation>
    <scope>NUCLEOTIDE SEQUENCE [LARGE SCALE GENOMIC DNA]</scope>
    <source>
        <strain evidence="2">FMV2238.02</strain>
    </source>
</reference>
<dbReference type="AlphaFoldDB" id="A0A3P5XNA9"/>
<feature type="transmembrane region" description="Helical" evidence="1">
    <location>
        <begin position="20"/>
        <end position="40"/>
    </location>
</feature>
<evidence type="ECO:0000313" key="2">
    <source>
        <dbReference type="EMBL" id="VDC42011.1"/>
    </source>
</evidence>
<accession>A0A3P5XNA9</accession>